<dbReference type="Gene3D" id="2.40.160.120">
    <property type="match status" value="1"/>
</dbReference>
<evidence type="ECO:0000313" key="9">
    <source>
        <dbReference type="Proteomes" id="UP000009168"/>
    </source>
</evidence>
<dbReference type="InParanoid" id="Q245K2"/>
<dbReference type="Proteomes" id="UP000009168">
    <property type="component" value="Unassembled WGS sequence"/>
</dbReference>
<dbReference type="GO" id="GO:0005829">
    <property type="term" value="C:cytosol"/>
    <property type="evidence" value="ECO:0007669"/>
    <property type="project" value="TreeGrafter"/>
</dbReference>
<dbReference type="GO" id="GO:0032934">
    <property type="term" value="F:sterol binding"/>
    <property type="evidence" value="ECO:0007669"/>
    <property type="project" value="TreeGrafter"/>
</dbReference>
<sequence>MEGYLKKWINPILQWKERYFILHQDCLIYSEKQGLDKKGTIHLKIADIISVPENPCKIVINSGTKQIEVIAPDVDQKVKWFKALKDAQIRAQREFDEMSIDQLQEITANSKNLDPKLKRMLLDSNQEKIEKLLIESFEAGARFEEILSELLPKLTNNPGISKLLDSLQNEAHNIKSNLKDCLLTIETERKRLFRASQVIANELEGNFNEERFNRNPKLYRKDTEEEKFYEINDDNTEFQSIIEDDYFYKEQESALILAEFSNQQQTTKATDSGQTQLLSYLNKSCQIKYRLLTQNPTYKAIDISDQPTRLTLPIQQDPNEKINMWSVFREAIGKDLSKFAVPVYFNEPMSMLQKLAEQMEYSDLLDSANATDDQGLALCYCMAFGISDLAGTINRVKKPFNPLLGETFEYIDDKKGYTFIAEQVSHHPPISACFVESKNYVFHGDSNIRSQFWGRSFEINPVSYLYIKLNRLKHDIVFKKCTSSVKNIMVGSMYIDHFGQMEFKNYTTGVYGQLNLKEKSAWSNSGQFEVEGWVKNKDGKSLYSLKGKWNEDLKCTNLETNQVITVWKRLPLPTNSDRYYHYTQHSFQLNHLTKEMLKKIPPTDSRLRPDQRALEFGLLSIAADEKLRLEQKQRIRRKENEAAGQHHQTVFFEEKINSLTGDKEYKYKGGYWEAREQGNWSNLGLLDIY</sequence>
<dbReference type="FunCoup" id="Q245K2">
    <property type="interactions" value="24"/>
</dbReference>
<dbReference type="SMART" id="SM00233">
    <property type="entry name" value="PH"/>
    <property type="match status" value="1"/>
</dbReference>
<dbReference type="Pfam" id="PF01237">
    <property type="entry name" value="Oxysterol_BP"/>
    <property type="match status" value="1"/>
</dbReference>
<feature type="domain" description="PH" evidence="7">
    <location>
        <begin position="1"/>
        <end position="89"/>
    </location>
</feature>
<dbReference type="EMBL" id="GG662474">
    <property type="protein sequence ID" value="EAS03630.2"/>
    <property type="molecule type" value="Genomic_DNA"/>
</dbReference>
<name>Q245K2_TETTS</name>
<dbReference type="FunFam" id="2.40.160.120:FF:000001">
    <property type="entry name" value="Oxysterol-binding protein"/>
    <property type="match status" value="1"/>
</dbReference>
<dbReference type="SUPFAM" id="SSF50729">
    <property type="entry name" value="PH domain-like"/>
    <property type="match status" value="1"/>
</dbReference>
<dbReference type="InterPro" id="IPR000648">
    <property type="entry name" value="Oxysterol-bd"/>
</dbReference>
<comment type="similarity">
    <text evidence="1 6">Belongs to the OSBP family.</text>
</comment>
<dbReference type="PANTHER" id="PTHR10972">
    <property type="entry name" value="OXYSTEROL-BINDING PROTEIN-RELATED"/>
    <property type="match status" value="1"/>
</dbReference>
<evidence type="ECO:0000256" key="4">
    <source>
        <dbReference type="ARBA" id="ARBA00023055"/>
    </source>
</evidence>
<dbReference type="GO" id="GO:0016020">
    <property type="term" value="C:membrane"/>
    <property type="evidence" value="ECO:0007669"/>
    <property type="project" value="TreeGrafter"/>
</dbReference>
<dbReference type="InterPro" id="IPR001849">
    <property type="entry name" value="PH_domain"/>
</dbReference>
<organism evidence="8 9">
    <name type="scientific">Tetrahymena thermophila (strain SB210)</name>
    <dbReference type="NCBI Taxonomy" id="312017"/>
    <lineage>
        <taxon>Eukaryota</taxon>
        <taxon>Sar</taxon>
        <taxon>Alveolata</taxon>
        <taxon>Ciliophora</taxon>
        <taxon>Intramacronucleata</taxon>
        <taxon>Oligohymenophorea</taxon>
        <taxon>Hymenostomatida</taxon>
        <taxon>Tetrahymenina</taxon>
        <taxon>Tetrahymenidae</taxon>
        <taxon>Tetrahymena</taxon>
    </lineage>
</organism>
<dbReference type="CDD" id="cd13293">
    <property type="entry name" value="PH_CpORP2-like"/>
    <property type="match status" value="1"/>
</dbReference>
<dbReference type="GO" id="GO:0120009">
    <property type="term" value="P:intermembrane lipid transfer"/>
    <property type="evidence" value="ECO:0007669"/>
    <property type="project" value="UniProtKB-ARBA"/>
</dbReference>
<reference evidence="9" key="1">
    <citation type="journal article" date="2006" name="PLoS Biol.">
        <title>Macronuclear genome sequence of the ciliate Tetrahymena thermophila, a model eukaryote.</title>
        <authorList>
            <person name="Eisen J.A."/>
            <person name="Coyne R.S."/>
            <person name="Wu M."/>
            <person name="Wu D."/>
            <person name="Thiagarajan M."/>
            <person name="Wortman J.R."/>
            <person name="Badger J.H."/>
            <person name="Ren Q."/>
            <person name="Amedeo P."/>
            <person name="Jones K.M."/>
            <person name="Tallon L.J."/>
            <person name="Delcher A.L."/>
            <person name="Salzberg S.L."/>
            <person name="Silva J.C."/>
            <person name="Haas B.J."/>
            <person name="Majoros W.H."/>
            <person name="Farzad M."/>
            <person name="Carlton J.M."/>
            <person name="Smith R.K. Jr."/>
            <person name="Garg J."/>
            <person name="Pearlman R.E."/>
            <person name="Karrer K.M."/>
            <person name="Sun L."/>
            <person name="Manning G."/>
            <person name="Elde N.C."/>
            <person name="Turkewitz A.P."/>
            <person name="Asai D.J."/>
            <person name="Wilkes D.E."/>
            <person name="Wang Y."/>
            <person name="Cai H."/>
            <person name="Collins K."/>
            <person name="Stewart B.A."/>
            <person name="Lee S.R."/>
            <person name="Wilamowska K."/>
            <person name="Weinberg Z."/>
            <person name="Ruzzo W.L."/>
            <person name="Wloga D."/>
            <person name="Gaertig J."/>
            <person name="Frankel J."/>
            <person name="Tsao C.-C."/>
            <person name="Gorovsky M.A."/>
            <person name="Keeling P.J."/>
            <person name="Waller R.F."/>
            <person name="Patron N.J."/>
            <person name="Cherry J.M."/>
            <person name="Stover N.A."/>
            <person name="Krieger C.J."/>
            <person name="del Toro C."/>
            <person name="Ryder H.F."/>
            <person name="Williamson S.C."/>
            <person name="Barbeau R.A."/>
            <person name="Hamilton E.P."/>
            <person name="Orias E."/>
        </authorList>
    </citation>
    <scope>NUCLEOTIDE SEQUENCE [LARGE SCALE GENOMIC DNA]</scope>
    <source>
        <strain evidence="9">SB210</strain>
    </source>
</reference>
<dbReference type="Pfam" id="PF00169">
    <property type="entry name" value="PH"/>
    <property type="match status" value="1"/>
</dbReference>
<dbReference type="InterPro" id="IPR037239">
    <property type="entry name" value="OSBP_sf"/>
</dbReference>
<keyword evidence="4" id="KW-0445">Lipid transport</keyword>
<dbReference type="SUPFAM" id="SSF144000">
    <property type="entry name" value="Oxysterol-binding protein-like"/>
    <property type="match status" value="1"/>
</dbReference>
<dbReference type="HOGENOM" id="CLU_007105_5_0_1"/>
<dbReference type="InterPro" id="IPR011993">
    <property type="entry name" value="PH-like_dom_sf"/>
</dbReference>
<dbReference type="GeneID" id="7824062"/>
<dbReference type="OrthoDB" id="309527at2759"/>
<evidence type="ECO:0000256" key="2">
    <source>
        <dbReference type="ARBA" id="ARBA00022448"/>
    </source>
</evidence>
<dbReference type="PROSITE" id="PS50003">
    <property type="entry name" value="PH_DOMAIN"/>
    <property type="match status" value="1"/>
</dbReference>
<keyword evidence="5" id="KW-0446">Lipid-binding</keyword>
<protein>
    <submittedName>
        <fullName evidence="8">Oxysterol-binding protein</fullName>
    </submittedName>
</protein>
<dbReference type="AlphaFoldDB" id="Q245K2"/>
<dbReference type="eggNOG" id="KOG1737">
    <property type="taxonomic scope" value="Eukaryota"/>
</dbReference>
<dbReference type="Gene3D" id="3.30.70.3490">
    <property type="match status" value="1"/>
</dbReference>
<keyword evidence="9" id="KW-1185">Reference proteome</keyword>
<keyword evidence="2" id="KW-0813">Transport</keyword>
<dbReference type="KEGG" id="tet:TTHERM_00248460"/>
<dbReference type="InterPro" id="IPR018494">
    <property type="entry name" value="Oxysterol-bd_CS"/>
</dbReference>
<gene>
    <name evidence="8" type="ORF">TTHERM_00248460</name>
</gene>
<evidence type="ECO:0000256" key="5">
    <source>
        <dbReference type="ARBA" id="ARBA00023121"/>
    </source>
</evidence>
<dbReference type="RefSeq" id="XP_001023876.2">
    <property type="nucleotide sequence ID" value="XM_001023876.2"/>
</dbReference>
<dbReference type="PROSITE" id="PS01013">
    <property type="entry name" value="OSBP"/>
    <property type="match status" value="1"/>
</dbReference>
<evidence type="ECO:0000313" key="8">
    <source>
        <dbReference type="EMBL" id="EAS03630.2"/>
    </source>
</evidence>
<evidence type="ECO:0000256" key="3">
    <source>
        <dbReference type="ARBA" id="ARBA00022553"/>
    </source>
</evidence>
<dbReference type="PANTHER" id="PTHR10972:SF205">
    <property type="entry name" value="OXYSTEROL-BINDING PROTEIN 1"/>
    <property type="match status" value="1"/>
</dbReference>
<evidence type="ECO:0000256" key="6">
    <source>
        <dbReference type="RuleBase" id="RU003844"/>
    </source>
</evidence>
<dbReference type="STRING" id="312017.Q245K2"/>
<dbReference type="Gene3D" id="2.30.29.30">
    <property type="entry name" value="Pleckstrin-homology domain (PH domain)/Phosphotyrosine-binding domain (PTB)"/>
    <property type="match status" value="1"/>
</dbReference>
<accession>Q245K2</accession>
<keyword evidence="3" id="KW-0597">Phosphoprotein</keyword>
<evidence type="ECO:0000256" key="1">
    <source>
        <dbReference type="ARBA" id="ARBA00008842"/>
    </source>
</evidence>
<proteinExistence type="inferred from homology"/>
<evidence type="ECO:0000259" key="7">
    <source>
        <dbReference type="PROSITE" id="PS50003"/>
    </source>
</evidence>